<gene>
    <name evidence="1" type="ORF">DMA12_31675</name>
</gene>
<protein>
    <submittedName>
        <fullName evidence="1">Uncharacterized protein</fullName>
    </submittedName>
</protein>
<comment type="caution">
    <text evidence="1">The sequence shown here is derived from an EMBL/GenBank/DDBJ whole genome shotgun (WGS) entry which is preliminary data.</text>
</comment>
<reference evidence="1 2" key="1">
    <citation type="submission" date="2018-05" db="EMBL/GenBank/DDBJ databases">
        <title>Evolution of GPA BGCs.</title>
        <authorList>
            <person name="Waglechner N."/>
            <person name="Wright G.D."/>
        </authorList>
    </citation>
    <scope>NUCLEOTIDE SEQUENCE [LARGE SCALE GENOMIC DNA]</scope>
    <source>
        <strain evidence="1 2">DSM 5908</strain>
    </source>
</reference>
<dbReference type="EMBL" id="QHHU01000054">
    <property type="protein sequence ID" value="RSM38835.1"/>
    <property type="molecule type" value="Genomic_DNA"/>
</dbReference>
<dbReference type="Proteomes" id="UP000286716">
    <property type="component" value="Unassembled WGS sequence"/>
</dbReference>
<sequence length="66" mass="7178">MAGAAVRQRTCAVCGAEFAPGARTEMEVLHDGEVRYVAVHPGHSTYARARENTVADRLRRITRPAA</sequence>
<organism evidence="1 2">
    <name type="scientific">Amycolatopsis balhimycina DSM 5908</name>
    <dbReference type="NCBI Taxonomy" id="1081091"/>
    <lineage>
        <taxon>Bacteria</taxon>
        <taxon>Bacillati</taxon>
        <taxon>Actinomycetota</taxon>
        <taxon>Actinomycetes</taxon>
        <taxon>Pseudonocardiales</taxon>
        <taxon>Pseudonocardiaceae</taxon>
        <taxon>Amycolatopsis</taxon>
    </lineage>
</organism>
<keyword evidence="2" id="KW-1185">Reference proteome</keyword>
<name>A0A428W6U6_AMYBA</name>
<dbReference type="AlphaFoldDB" id="A0A428W6U6"/>
<accession>A0A428W6U6</accession>
<proteinExistence type="predicted"/>
<evidence type="ECO:0000313" key="2">
    <source>
        <dbReference type="Proteomes" id="UP000286716"/>
    </source>
</evidence>
<evidence type="ECO:0000313" key="1">
    <source>
        <dbReference type="EMBL" id="RSM38835.1"/>
    </source>
</evidence>
<dbReference type="OrthoDB" id="3636142at2"/>